<sequence length="44" mass="5172">MRIAHGRTWNMARKMKNDLEYGEKPENHGKGEIHTVGGEIWQKH</sequence>
<organism evidence="2 3">
    <name type="scientific">Trichinella nativa</name>
    <dbReference type="NCBI Taxonomy" id="6335"/>
    <lineage>
        <taxon>Eukaryota</taxon>
        <taxon>Metazoa</taxon>
        <taxon>Ecdysozoa</taxon>
        <taxon>Nematoda</taxon>
        <taxon>Enoplea</taxon>
        <taxon>Dorylaimia</taxon>
        <taxon>Trichinellida</taxon>
        <taxon>Trichinellidae</taxon>
        <taxon>Trichinella</taxon>
    </lineage>
</organism>
<evidence type="ECO:0000313" key="3">
    <source>
        <dbReference type="Proteomes" id="UP000054721"/>
    </source>
</evidence>
<feature type="compositionally biased region" description="Basic and acidic residues" evidence="1">
    <location>
        <begin position="21"/>
        <end position="33"/>
    </location>
</feature>
<dbReference type="AlphaFoldDB" id="A0A0V1KHQ9"/>
<keyword evidence="3" id="KW-1185">Reference proteome</keyword>
<dbReference type="EMBL" id="JYDW01002368">
    <property type="protein sequence ID" value="KRZ46736.1"/>
    <property type="molecule type" value="Genomic_DNA"/>
</dbReference>
<name>A0A0V1KHQ9_9BILA</name>
<gene>
    <name evidence="2" type="ORF">T02_106</name>
</gene>
<evidence type="ECO:0000313" key="2">
    <source>
        <dbReference type="EMBL" id="KRZ46736.1"/>
    </source>
</evidence>
<accession>A0A0V1KHQ9</accession>
<protein>
    <submittedName>
        <fullName evidence="2">Uncharacterized protein</fullName>
    </submittedName>
</protein>
<feature type="region of interest" description="Disordered" evidence="1">
    <location>
        <begin position="21"/>
        <end position="44"/>
    </location>
</feature>
<dbReference type="Proteomes" id="UP000054721">
    <property type="component" value="Unassembled WGS sequence"/>
</dbReference>
<evidence type="ECO:0000256" key="1">
    <source>
        <dbReference type="SAM" id="MobiDB-lite"/>
    </source>
</evidence>
<comment type="caution">
    <text evidence="2">The sequence shown here is derived from an EMBL/GenBank/DDBJ whole genome shotgun (WGS) entry which is preliminary data.</text>
</comment>
<reference evidence="2 3" key="1">
    <citation type="submission" date="2015-05" db="EMBL/GenBank/DDBJ databases">
        <title>Evolution of Trichinella species and genotypes.</title>
        <authorList>
            <person name="Korhonen P.K."/>
            <person name="Edoardo P."/>
            <person name="Giuseppe L.R."/>
            <person name="Gasser R.B."/>
        </authorList>
    </citation>
    <scope>NUCLEOTIDE SEQUENCE [LARGE SCALE GENOMIC DNA]</scope>
    <source>
        <strain evidence="2">ISS10</strain>
    </source>
</reference>
<proteinExistence type="predicted"/>